<dbReference type="InterPro" id="IPR039421">
    <property type="entry name" value="Type_1_exporter"/>
</dbReference>
<keyword evidence="6 7" id="KW-0472">Membrane</keyword>
<evidence type="ECO:0000313" key="9">
    <source>
        <dbReference type="EMBL" id="MDQ1102846.1"/>
    </source>
</evidence>
<name>A0AAJ1WZL8_9ACTN</name>
<evidence type="ECO:0000256" key="7">
    <source>
        <dbReference type="SAM" id="Phobius"/>
    </source>
</evidence>
<dbReference type="Gene3D" id="3.40.50.300">
    <property type="entry name" value="P-loop containing nucleotide triphosphate hydrolases"/>
    <property type="match status" value="1"/>
</dbReference>
<evidence type="ECO:0000256" key="5">
    <source>
        <dbReference type="ARBA" id="ARBA00022989"/>
    </source>
</evidence>
<gene>
    <name evidence="9" type="ORF">QE405_000130</name>
</gene>
<accession>A0AAJ1WZL8</accession>
<comment type="subcellular location">
    <subcellularLocation>
        <location evidence="1">Cell membrane</location>
        <topology evidence="1">Multi-pass membrane protein</topology>
    </subcellularLocation>
</comment>
<dbReference type="Proteomes" id="UP001239215">
    <property type="component" value="Unassembled WGS sequence"/>
</dbReference>
<dbReference type="PROSITE" id="PS00211">
    <property type="entry name" value="ABC_TRANSPORTER_1"/>
    <property type="match status" value="1"/>
</dbReference>
<dbReference type="PANTHER" id="PTHR24221">
    <property type="entry name" value="ATP-BINDING CASSETTE SUB-FAMILY B"/>
    <property type="match status" value="1"/>
</dbReference>
<keyword evidence="5 7" id="KW-1133">Transmembrane helix</keyword>
<dbReference type="InterPro" id="IPR003439">
    <property type="entry name" value="ABC_transporter-like_ATP-bd"/>
</dbReference>
<dbReference type="GO" id="GO:0016887">
    <property type="term" value="F:ATP hydrolysis activity"/>
    <property type="evidence" value="ECO:0007669"/>
    <property type="project" value="InterPro"/>
</dbReference>
<sequence>MGAIGVLFLAQQVVPAAARVMAEAVGRRLDLEISERLLVTMCEPETIDVLEKPLVRDLVAEVIGRPGSASMRDGVTGLVNVAIVRGGALIGVVVLVPHHWWLAVLVIAGYVVAITQISSIYQAGLLSSEGSPTLLRRAGYLRDLAATSKDAKDVRVFGLLEHLRKAYSLESGRALTELRRGGRGGVVRTAASSGAIVILVQGIALWVLTADLVAGRLTAGQFTTCAVAIVGLSAALSLSPELLNLTVAGTRLAQMTQLEGEVCATSGRAARVSPRPALELRKELVFDRVTFTYPGASEPVLRDFSLTLRAGMSSAIVGPNGAGKSTLIKLLCGLYRPDSGRITVDGVDLASVGQAAWQRRCALLGQDWVRWPMTVRDNVTWGAPDMADDVVRLNDAAHRTGLDEVVEQLPQAWDTQLSRAFNGVDLSGGQWQRVGISRALFASNDDGILVLDEPTSALDVKGETELNERLLSAAEGRTVVLVSHRLAAVRHADEIHVIDCGAVVESGTHDELMTLGKLYHGMFRTQADRYALRQELS</sequence>
<evidence type="ECO:0000259" key="8">
    <source>
        <dbReference type="PROSITE" id="PS50893"/>
    </source>
</evidence>
<feature type="domain" description="ABC transporter" evidence="8">
    <location>
        <begin position="284"/>
        <end position="525"/>
    </location>
</feature>
<dbReference type="GO" id="GO:0034040">
    <property type="term" value="F:ATPase-coupled lipid transmembrane transporter activity"/>
    <property type="evidence" value="ECO:0007669"/>
    <property type="project" value="TreeGrafter"/>
</dbReference>
<dbReference type="GO" id="GO:0005524">
    <property type="term" value="F:ATP binding"/>
    <property type="evidence" value="ECO:0007669"/>
    <property type="project" value="UniProtKB-KW"/>
</dbReference>
<dbReference type="PANTHER" id="PTHR24221:SF654">
    <property type="entry name" value="ATP-BINDING CASSETTE SUB-FAMILY B MEMBER 6"/>
    <property type="match status" value="1"/>
</dbReference>
<dbReference type="RefSeq" id="WP_307198302.1">
    <property type="nucleotide sequence ID" value="NZ_JAUTAN010000001.1"/>
</dbReference>
<keyword evidence="3" id="KW-0547">Nucleotide-binding</keyword>
<evidence type="ECO:0000313" key="10">
    <source>
        <dbReference type="Proteomes" id="UP001239215"/>
    </source>
</evidence>
<dbReference type="Pfam" id="PF00005">
    <property type="entry name" value="ABC_tran"/>
    <property type="match status" value="1"/>
</dbReference>
<feature type="transmembrane region" description="Helical" evidence="7">
    <location>
        <begin position="100"/>
        <end position="121"/>
    </location>
</feature>
<evidence type="ECO:0000256" key="1">
    <source>
        <dbReference type="ARBA" id="ARBA00004651"/>
    </source>
</evidence>
<dbReference type="SMART" id="SM00382">
    <property type="entry name" value="AAA"/>
    <property type="match status" value="1"/>
</dbReference>
<proteinExistence type="predicted"/>
<dbReference type="InterPro" id="IPR003593">
    <property type="entry name" value="AAA+_ATPase"/>
</dbReference>
<evidence type="ECO:0000256" key="2">
    <source>
        <dbReference type="ARBA" id="ARBA00022692"/>
    </source>
</evidence>
<dbReference type="InterPro" id="IPR036640">
    <property type="entry name" value="ABC1_TM_sf"/>
</dbReference>
<dbReference type="GO" id="GO:0005886">
    <property type="term" value="C:plasma membrane"/>
    <property type="evidence" value="ECO:0007669"/>
    <property type="project" value="UniProtKB-SubCell"/>
</dbReference>
<organism evidence="9 10">
    <name type="scientific">Nocardioides zeae</name>
    <dbReference type="NCBI Taxonomy" id="1457234"/>
    <lineage>
        <taxon>Bacteria</taxon>
        <taxon>Bacillati</taxon>
        <taxon>Actinomycetota</taxon>
        <taxon>Actinomycetes</taxon>
        <taxon>Propionibacteriales</taxon>
        <taxon>Nocardioidaceae</taxon>
        <taxon>Nocardioides</taxon>
    </lineage>
</organism>
<evidence type="ECO:0000256" key="4">
    <source>
        <dbReference type="ARBA" id="ARBA00022840"/>
    </source>
</evidence>
<dbReference type="InterPro" id="IPR027417">
    <property type="entry name" value="P-loop_NTPase"/>
</dbReference>
<keyword evidence="4" id="KW-0067">ATP-binding</keyword>
<dbReference type="PROSITE" id="PS50893">
    <property type="entry name" value="ABC_TRANSPORTER_2"/>
    <property type="match status" value="1"/>
</dbReference>
<dbReference type="Gene3D" id="1.20.1560.10">
    <property type="entry name" value="ABC transporter type 1, transmembrane domain"/>
    <property type="match status" value="1"/>
</dbReference>
<dbReference type="SUPFAM" id="SSF52540">
    <property type="entry name" value="P-loop containing nucleoside triphosphate hydrolases"/>
    <property type="match status" value="1"/>
</dbReference>
<feature type="transmembrane region" description="Helical" evidence="7">
    <location>
        <begin position="219"/>
        <end position="238"/>
    </location>
</feature>
<dbReference type="InterPro" id="IPR017871">
    <property type="entry name" value="ABC_transporter-like_CS"/>
</dbReference>
<dbReference type="EMBL" id="JAUTAN010000001">
    <property type="protein sequence ID" value="MDQ1102846.1"/>
    <property type="molecule type" value="Genomic_DNA"/>
</dbReference>
<evidence type="ECO:0000256" key="3">
    <source>
        <dbReference type="ARBA" id="ARBA00022741"/>
    </source>
</evidence>
<feature type="transmembrane region" description="Helical" evidence="7">
    <location>
        <begin position="186"/>
        <end position="207"/>
    </location>
</feature>
<keyword evidence="2 7" id="KW-0812">Transmembrane</keyword>
<protein>
    <submittedName>
        <fullName evidence="9">ABC-type multidrug transport system fused ATPase/permease subunit</fullName>
    </submittedName>
</protein>
<evidence type="ECO:0000256" key="6">
    <source>
        <dbReference type="ARBA" id="ARBA00023136"/>
    </source>
</evidence>
<dbReference type="SUPFAM" id="SSF90123">
    <property type="entry name" value="ABC transporter transmembrane region"/>
    <property type="match status" value="1"/>
</dbReference>
<dbReference type="AlphaFoldDB" id="A0AAJ1WZL8"/>
<reference evidence="9" key="1">
    <citation type="submission" date="2023-07" db="EMBL/GenBank/DDBJ databases">
        <title>Functional and genomic diversity of the sorghum phyllosphere microbiome.</title>
        <authorList>
            <person name="Shade A."/>
        </authorList>
    </citation>
    <scope>NUCLEOTIDE SEQUENCE</scope>
    <source>
        <strain evidence="9">SORGH_AS_1067</strain>
    </source>
</reference>
<comment type="caution">
    <text evidence="9">The sequence shown here is derived from an EMBL/GenBank/DDBJ whole genome shotgun (WGS) entry which is preliminary data.</text>
</comment>